<dbReference type="RefSeq" id="WP_080063651.1">
    <property type="nucleotide sequence ID" value="NZ_MZGX01000006.1"/>
</dbReference>
<keyword evidence="2 7" id="KW-0813">Transport</keyword>
<evidence type="ECO:0000256" key="6">
    <source>
        <dbReference type="ARBA" id="ARBA00023136"/>
    </source>
</evidence>
<feature type="transmembrane region" description="Helical" evidence="7">
    <location>
        <begin position="139"/>
        <end position="163"/>
    </location>
</feature>
<evidence type="ECO:0000313" key="10">
    <source>
        <dbReference type="Proteomes" id="UP000191554"/>
    </source>
</evidence>
<feature type="transmembrane region" description="Helical" evidence="7">
    <location>
        <begin position="175"/>
        <end position="198"/>
    </location>
</feature>
<keyword evidence="6 7" id="KW-0472">Membrane</keyword>
<dbReference type="Gene3D" id="1.10.3720.10">
    <property type="entry name" value="MetI-like"/>
    <property type="match status" value="1"/>
</dbReference>
<dbReference type="InterPro" id="IPR035906">
    <property type="entry name" value="MetI-like_sf"/>
</dbReference>
<evidence type="ECO:0000256" key="3">
    <source>
        <dbReference type="ARBA" id="ARBA00022475"/>
    </source>
</evidence>
<protein>
    <submittedName>
        <fullName evidence="9">Lactose transport system permease protein LacG</fullName>
    </submittedName>
</protein>
<evidence type="ECO:0000256" key="4">
    <source>
        <dbReference type="ARBA" id="ARBA00022692"/>
    </source>
</evidence>
<name>A0A1V4SNB2_RUMHU</name>
<dbReference type="PANTHER" id="PTHR43744">
    <property type="entry name" value="ABC TRANSPORTER PERMEASE PROTEIN MG189-RELATED-RELATED"/>
    <property type="match status" value="1"/>
</dbReference>
<feature type="transmembrane region" description="Helical" evidence="7">
    <location>
        <begin position="104"/>
        <end position="127"/>
    </location>
</feature>
<evidence type="ECO:0000256" key="2">
    <source>
        <dbReference type="ARBA" id="ARBA00022448"/>
    </source>
</evidence>
<proteinExistence type="inferred from homology"/>
<dbReference type="Proteomes" id="UP000191554">
    <property type="component" value="Unassembled WGS sequence"/>
</dbReference>
<comment type="subcellular location">
    <subcellularLocation>
        <location evidence="1 7">Cell membrane</location>
        <topology evidence="1 7">Multi-pass membrane protein</topology>
    </subcellularLocation>
</comment>
<comment type="caution">
    <text evidence="9">The sequence shown here is derived from an EMBL/GenBank/DDBJ whole genome shotgun (WGS) entry which is preliminary data.</text>
</comment>
<evidence type="ECO:0000256" key="1">
    <source>
        <dbReference type="ARBA" id="ARBA00004651"/>
    </source>
</evidence>
<keyword evidence="10" id="KW-1185">Reference proteome</keyword>
<evidence type="ECO:0000313" key="9">
    <source>
        <dbReference type="EMBL" id="OPX44966.1"/>
    </source>
</evidence>
<dbReference type="AlphaFoldDB" id="A0A1V4SNB2"/>
<dbReference type="PANTHER" id="PTHR43744:SF8">
    <property type="entry name" value="SN-GLYCEROL-3-PHOSPHATE TRANSPORT SYSTEM PERMEASE PROTEIN UGPE"/>
    <property type="match status" value="1"/>
</dbReference>
<feature type="transmembrane region" description="Helical" evidence="7">
    <location>
        <begin position="219"/>
        <end position="242"/>
    </location>
</feature>
<dbReference type="GO" id="GO:0005886">
    <property type="term" value="C:plasma membrane"/>
    <property type="evidence" value="ECO:0007669"/>
    <property type="project" value="UniProtKB-SubCell"/>
</dbReference>
<dbReference type="PROSITE" id="PS50928">
    <property type="entry name" value="ABC_TM1"/>
    <property type="match status" value="1"/>
</dbReference>
<evidence type="ECO:0000256" key="7">
    <source>
        <dbReference type="RuleBase" id="RU363032"/>
    </source>
</evidence>
<reference evidence="9 10" key="1">
    <citation type="submission" date="2017-03" db="EMBL/GenBank/DDBJ databases">
        <title>Genome sequence of Clostridium hungatei DSM 14427.</title>
        <authorList>
            <person name="Poehlein A."/>
            <person name="Daniel R."/>
        </authorList>
    </citation>
    <scope>NUCLEOTIDE SEQUENCE [LARGE SCALE GENOMIC DNA]</scope>
    <source>
        <strain evidence="9 10">DSM 14427</strain>
    </source>
</reference>
<organism evidence="9 10">
    <name type="scientific">Ruminiclostridium hungatei</name>
    <name type="common">Clostridium hungatei</name>
    <dbReference type="NCBI Taxonomy" id="48256"/>
    <lineage>
        <taxon>Bacteria</taxon>
        <taxon>Bacillati</taxon>
        <taxon>Bacillota</taxon>
        <taxon>Clostridia</taxon>
        <taxon>Eubacteriales</taxon>
        <taxon>Oscillospiraceae</taxon>
        <taxon>Ruminiclostridium</taxon>
    </lineage>
</organism>
<feature type="transmembrane region" description="Helical" evidence="7">
    <location>
        <begin position="39"/>
        <end position="57"/>
    </location>
</feature>
<dbReference type="GO" id="GO:0055085">
    <property type="term" value="P:transmembrane transport"/>
    <property type="evidence" value="ECO:0007669"/>
    <property type="project" value="InterPro"/>
</dbReference>
<gene>
    <name evidence="9" type="primary">lacG</name>
    <name evidence="9" type="ORF">CLHUN_11980</name>
</gene>
<keyword evidence="5 7" id="KW-1133">Transmembrane helix</keyword>
<dbReference type="CDD" id="cd06261">
    <property type="entry name" value="TM_PBP2"/>
    <property type="match status" value="1"/>
</dbReference>
<sequence length="323" mass="36937">MEKIIVRHRPANSRKKFIFNKLISIARYDLLGKESDKGYVFKLLMYVILIDTAFIYMRPVLYMATTMVKDAGSLLDPGVIWVPRTLYWGNLQDAFQLLKYPTSFTISVTVSLLISGLQVITCAVAGYAFARLEFPFKKFWFIALIFTFILPPQVIILPTILLFKQFNWLDTYLPMIIPAIFGHGLRGSLFVIIYRQFFSTQPKELEEAARLEGASVFRIFYRVMLPISSSAIIVVFLFSFVWNWNDSYFPTMYLFQAQDVPLSISSARLAAKLALEADQAGPSILAEPIKMAASFLIIMPVLIVYTFTQRWFVEGVGRTGMVE</sequence>
<accession>A0A1V4SNB2</accession>
<evidence type="ECO:0000256" key="5">
    <source>
        <dbReference type="ARBA" id="ARBA00022989"/>
    </source>
</evidence>
<feature type="transmembrane region" description="Helical" evidence="7">
    <location>
        <begin position="291"/>
        <end position="308"/>
    </location>
</feature>
<dbReference type="SUPFAM" id="SSF161098">
    <property type="entry name" value="MetI-like"/>
    <property type="match status" value="1"/>
</dbReference>
<keyword evidence="4 7" id="KW-0812">Transmembrane</keyword>
<dbReference type="Pfam" id="PF00528">
    <property type="entry name" value="BPD_transp_1"/>
    <property type="match status" value="1"/>
</dbReference>
<keyword evidence="3" id="KW-1003">Cell membrane</keyword>
<dbReference type="InterPro" id="IPR000515">
    <property type="entry name" value="MetI-like"/>
</dbReference>
<dbReference type="STRING" id="48256.CLHUN_11980"/>
<comment type="similarity">
    <text evidence="7">Belongs to the binding-protein-dependent transport system permease family.</text>
</comment>
<dbReference type="OrthoDB" id="157184at2"/>
<feature type="domain" description="ABC transmembrane type-1" evidence="8">
    <location>
        <begin position="104"/>
        <end position="308"/>
    </location>
</feature>
<evidence type="ECO:0000259" key="8">
    <source>
        <dbReference type="PROSITE" id="PS50928"/>
    </source>
</evidence>
<dbReference type="EMBL" id="MZGX01000006">
    <property type="protein sequence ID" value="OPX44966.1"/>
    <property type="molecule type" value="Genomic_DNA"/>
</dbReference>